<evidence type="ECO:0000313" key="2">
    <source>
        <dbReference type="EMBL" id="QBP18281.1"/>
    </source>
</evidence>
<dbReference type="InterPro" id="IPR001387">
    <property type="entry name" value="Cro/C1-type_HTH"/>
</dbReference>
<protein>
    <submittedName>
        <fullName evidence="2">XRE family transcriptional regulator</fullName>
    </submittedName>
</protein>
<dbReference type="GO" id="GO:0003677">
    <property type="term" value="F:DNA binding"/>
    <property type="evidence" value="ECO:0007669"/>
    <property type="project" value="InterPro"/>
</dbReference>
<dbReference type="EMBL" id="CP034726">
    <property type="protein sequence ID" value="QBP18281.1"/>
    <property type="molecule type" value="Genomic_DNA"/>
</dbReference>
<dbReference type="CDD" id="cd00093">
    <property type="entry name" value="HTH_XRE"/>
    <property type="match status" value="1"/>
</dbReference>
<dbReference type="PROSITE" id="PS50943">
    <property type="entry name" value="HTH_CROC1"/>
    <property type="match status" value="1"/>
</dbReference>
<name>A0A4P6ZKI0_9LACO</name>
<dbReference type="OrthoDB" id="9813152at2"/>
<dbReference type="InterPro" id="IPR010982">
    <property type="entry name" value="Lambda_DNA-bd_dom_sf"/>
</dbReference>
<dbReference type="Gene3D" id="1.10.260.40">
    <property type="entry name" value="lambda repressor-like DNA-binding domains"/>
    <property type="match status" value="1"/>
</dbReference>
<proteinExistence type="predicted"/>
<evidence type="ECO:0000259" key="1">
    <source>
        <dbReference type="PROSITE" id="PS50943"/>
    </source>
</evidence>
<dbReference type="AlphaFoldDB" id="A0A4P6ZKI0"/>
<keyword evidence="3" id="KW-1185">Reference proteome</keyword>
<dbReference type="RefSeq" id="WP_133441840.1">
    <property type="nucleotide sequence ID" value="NZ_CP034726.1"/>
</dbReference>
<evidence type="ECO:0000313" key="3">
    <source>
        <dbReference type="Proteomes" id="UP000294321"/>
    </source>
</evidence>
<accession>A0A4P6ZKI0</accession>
<reference evidence="3" key="1">
    <citation type="submission" date="2018-12" db="EMBL/GenBank/DDBJ databases">
        <title>A new species of lactobacillus.</title>
        <authorList>
            <person name="Jian Y."/>
            <person name="Xin L."/>
            <person name="Hong Z.J."/>
            <person name="Ming L.Z."/>
            <person name="Hong X.Z."/>
        </authorList>
    </citation>
    <scope>NUCLEOTIDE SEQUENCE [LARGE SCALE GENOMIC DNA]</scope>
    <source>
        <strain evidence="3">HSLZ-75</strain>
    </source>
</reference>
<dbReference type="SUPFAM" id="SSF47413">
    <property type="entry name" value="lambda repressor-like DNA-binding domains"/>
    <property type="match status" value="1"/>
</dbReference>
<organism evidence="2 3">
    <name type="scientific">Acetilactobacillus jinshanensis</name>
    <dbReference type="NCBI Taxonomy" id="1720083"/>
    <lineage>
        <taxon>Bacteria</taxon>
        <taxon>Bacillati</taxon>
        <taxon>Bacillota</taxon>
        <taxon>Bacilli</taxon>
        <taxon>Lactobacillales</taxon>
        <taxon>Lactobacillaceae</taxon>
        <taxon>Acetilactobacillus</taxon>
    </lineage>
</organism>
<dbReference type="KEGG" id="lji:ELX58_03835"/>
<feature type="domain" description="HTH cro/C1-type" evidence="1">
    <location>
        <begin position="37"/>
        <end position="93"/>
    </location>
</feature>
<sequence>MEIEDLLKKQQLKKLKQDSDKNSKAKYASDQKEATGLAARRKQLNMSIPQISLLTGIDQITLKRWETNGMTPDDNVTLIQKYAKVMHLDFQKLISKIVG</sequence>
<dbReference type="Proteomes" id="UP000294321">
    <property type="component" value="Chromosome"/>
</dbReference>
<gene>
    <name evidence="2" type="ORF">ELX58_03835</name>
</gene>